<reference evidence="7" key="2">
    <citation type="submission" date="2018-05" db="EMBL/GenBank/DDBJ databases">
        <title>OgluRS3 (Oryza glumaepatula Reference Sequence Version 3).</title>
        <authorList>
            <person name="Zhang J."/>
            <person name="Kudrna D."/>
            <person name="Lee S."/>
            <person name="Talag J."/>
            <person name="Welchert J."/>
            <person name="Wing R.A."/>
        </authorList>
    </citation>
    <scope>NUCLEOTIDE SEQUENCE [LARGE SCALE GENOMIC DNA]</scope>
</reference>
<dbReference type="SUPFAM" id="SSF54849">
    <property type="entry name" value="GroEL-intermediate domain like"/>
    <property type="match status" value="1"/>
</dbReference>
<dbReference type="PROSITE" id="PS00750">
    <property type="entry name" value="TCP1_1"/>
    <property type="match status" value="1"/>
</dbReference>
<organism evidence="7">
    <name type="scientific">Oryza glumipatula</name>
    <dbReference type="NCBI Taxonomy" id="40148"/>
    <lineage>
        <taxon>Eukaryota</taxon>
        <taxon>Viridiplantae</taxon>
        <taxon>Streptophyta</taxon>
        <taxon>Embryophyta</taxon>
        <taxon>Tracheophyta</taxon>
        <taxon>Spermatophyta</taxon>
        <taxon>Magnoliopsida</taxon>
        <taxon>Liliopsida</taxon>
        <taxon>Poales</taxon>
        <taxon>Poaceae</taxon>
        <taxon>BOP clade</taxon>
        <taxon>Oryzoideae</taxon>
        <taxon>Oryzeae</taxon>
        <taxon>Oryzinae</taxon>
        <taxon>Oryza</taxon>
    </lineage>
</organism>
<dbReference type="HOGENOM" id="CLU_981331_0_0_1"/>
<dbReference type="PROSITE" id="PS00751">
    <property type="entry name" value="TCP1_2"/>
    <property type="match status" value="1"/>
</dbReference>
<evidence type="ECO:0000256" key="4">
    <source>
        <dbReference type="ARBA" id="ARBA00023186"/>
    </source>
</evidence>
<comment type="similarity">
    <text evidence="1 5">Belongs to the TCP-1 chaperonin family.</text>
</comment>
<keyword evidence="4 5" id="KW-0143">Chaperone</keyword>
<feature type="compositionally biased region" description="Acidic residues" evidence="6">
    <location>
        <begin position="1"/>
        <end position="10"/>
    </location>
</feature>
<protein>
    <recommendedName>
        <fullName evidence="9">T-complex protein 1 subunit eta</fullName>
    </recommendedName>
</protein>
<dbReference type="Pfam" id="PF00118">
    <property type="entry name" value="Cpn60_TCP1"/>
    <property type="match status" value="1"/>
</dbReference>
<reference evidence="7" key="1">
    <citation type="submission" date="2015-04" db="UniProtKB">
        <authorList>
            <consortium name="EnsemblPlants"/>
        </authorList>
    </citation>
    <scope>IDENTIFICATION</scope>
</reference>
<dbReference type="STRING" id="40148.A0A0E0ADI7"/>
<dbReference type="GO" id="GO:0005524">
    <property type="term" value="F:ATP binding"/>
    <property type="evidence" value="ECO:0007669"/>
    <property type="project" value="UniProtKB-KW"/>
</dbReference>
<dbReference type="PRINTS" id="PR00304">
    <property type="entry name" value="TCOMPLEXTCP1"/>
</dbReference>
<dbReference type="InterPro" id="IPR017998">
    <property type="entry name" value="Chaperone_TCP-1"/>
</dbReference>
<evidence type="ECO:0000313" key="8">
    <source>
        <dbReference type="Proteomes" id="UP000026961"/>
    </source>
</evidence>
<dbReference type="GO" id="GO:0051082">
    <property type="term" value="F:unfolded protein binding"/>
    <property type="evidence" value="ECO:0007669"/>
    <property type="project" value="InterPro"/>
</dbReference>
<keyword evidence="3 5" id="KW-0067">ATP-binding</keyword>
<accession>A0A0E0ADI7</accession>
<dbReference type="Gene3D" id="1.10.560.10">
    <property type="entry name" value="GroEL-like equatorial domain"/>
    <property type="match status" value="1"/>
</dbReference>
<dbReference type="InterPro" id="IPR002194">
    <property type="entry name" value="Chaperonin_TCP-1_CS"/>
</dbReference>
<keyword evidence="8" id="KW-1185">Reference proteome</keyword>
<evidence type="ECO:0000256" key="2">
    <source>
        <dbReference type="ARBA" id="ARBA00022741"/>
    </source>
</evidence>
<proteinExistence type="inferred from homology"/>
<evidence type="ECO:0000256" key="5">
    <source>
        <dbReference type="RuleBase" id="RU004187"/>
    </source>
</evidence>
<dbReference type="InterPro" id="IPR027410">
    <property type="entry name" value="TCP-1-like_intermed_sf"/>
</dbReference>
<dbReference type="EnsemblPlants" id="OGLUM06G26670.1">
    <property type="protein sequence ID" value="OGLUM06G26670.1"/>
    <property type="gene ID" value="OGLUM06G26670"/>
</dbReference>
<dbReference type="eggNOG" id="KOG0361">
    <property type="taxonomic scope" value="Eukaryota"/>
</dbReference>
<dbReference type="SUPFAM" id="SSF48592">
    <property type="entry name" value="GroEL equatorial domain-like"/>
    <property type="match status" value="1"/>
</dbReference>
<evidence type="ECO:0000256" key="3">
    <source>
        <dbReference type="ARBA" id="ARBA00022840"/>
    </source>
</evidence>
<dbReference type="PROSITE" id="PS00995">
    <property type="entry name" value="TCP1_3"/>
    <property type="match status" value="1"/>
</dbReference>
<keyword evidence="2 5" id="KW-0547">Nucleotide-binding</keyword>
<dbReference type="InterPro" id="IPR027413">
    <property type="entry name" value="GROEL-like_equatorial_sf"/>
</dbReference>
<name>A0A0E0ADI7_9ORYZ</name>
<dbReference type="GO" id="GO:0140662">
    <property type="term" value="F:ATP-dependent protein folding chaperone"/>
    <property type="evidence" value="ECO:0007669"/>
    <property type="project" value="InterPro"/>
</dbReference>
<dbReference type="InterPro" id="IPR002423">
    <property type="entry name" value="Cpn60/GroEL/TCP-1"/>
</dbReference>
<evidence type="ECO:0000313" key="7">
    <source>
        <dbReference type="EnsemblPlants" id="OGLUM06G26670.1"/>
    </source>
</evidence>
<evidence type="ECO:0000256" key="6">
    <source>
        <dbReference type="SAM" id="MobiDB-lite"/>
    </source>
</evidence>
<dbReference type="AlphaFoldDB" id="A0A0E0ADI7"/>
<evidence type="ECO:0008006" key="9">
    <source>
        <dbReference type="Google" id="ProtNLM"/>
    </source>
</evidence>
<dbReference type="PANTHER" id="PTHR11353">
    <property type="entry name" value="CHAPERONIN"/>
    <property type="match status" value="1"/>
</dbReference>
<dbReference type="Gramene" id="OGLUM06G26670.1">
    <property type="protein sequence ID" value="OGLUM06G26670.1"/>
    <property type="gene ID" value="OGLUM06G26670"/>
</dbReference>
<dbReference type="Proteomes" id="UP000026961">
    <property type="component" value="Chromosome 6"/>
</dbReference>
<evidence type="ECO:0000256" key="1">
    <source>
        <dbReference type="ARBA" id="ARBA00008020"/>
    </source>
</evidence>
<sequence length="284" mass="30310">MVLDLPWDDVDASKHSKGKVIRHPGGLLELSPSPRRRRPLKTSDREKPSLLSSSPSPSPSAATSDLHLPAPKSPRNRELLAMASMMQPQIILLKEGTDTSQGRAQVVSNINACTAVADTVRTTLGPRGMDKLIHDDKGGTTISNDGATIMRLLDIIHPAAKILVDIAKSQDSEVGDGTTTVVLLAAEFLKEAKPYIEDGAIEKVKDLATSIEGKSLEEKKELLAKCAATTLSSKLIGGEKEFFASMVVDAVLAISNDDRLNLLGIKKVISQDIGTQLCVKSSSA</sequence>
<feature type="region of interest" description="Disordered" evidence="6">
    <location>
        <begin position="1"/>
        <end position="73"/>
    </location>
</feature>
<dbReference type="Gene3D" id="3.30.260.10">
    <property type="entry name" value="TCP-1-like chaperonin intermediate domain"/>
    <property type="match status" value="1"/>
</dbReference>
<dbReference type="GO" id="GO:0016887">
    <property type="term" value="F:ATP hydrolysis activity"/>
    <property type="evidence" value="ECO:0007669"/>
    <property type="project" value="InterPro"/>
</dbReference>